<dbReference type="Pfam" id="PF17754">
    <property type="entry name" value="TetR_C_14"/>
    <property type="match status" value="1"/>
</dbReference>
<dbReference type="RefSeq" id="WP_203769408.1">
    <property type="nucleotide sequence ID" value="NZ_BAAABO010000045.1"/>
</dbReference>
<dbReference type="EMBL" id="BOMI01000105">
    <property type="protein sequence ID" value="GID76628.1"/>
    <property type="molecule type" value="Genomic_DNA"/>
</dbReference>
<evidence type="ECO:0000256" key="2">
    <source>
        <dbReference type="ARBA" id="ARBA00023125"/>
    </source>
</evidence>
<dbReference type="Gene3D" id="1.10.357.10">
    <property type="entry name" value="Tetracycline Repressor, domain 2"/>
    <property type="match status" value="1"/>
</dbReference>
<dbReference type="Pfam" id="PF00440">
    <property type="entry name" value="TetR_N"/>
    <property type="match status" value="1"/>
</dbReference>
<evidence type="ECO:0000259" key="5">
    <source>
        <dbReference type="PROSITE" id="PS50977"/>
    </source>
</evidence>
<reference evidence="6 7" key="1">
    <citation type="submission" date="2021-01" db="EMBL/GenBank/DDBJ databases">
        <title>Whole genome shotgun sequence of Actinoplanes deccanensis NBRC 13994.</title>
        <authorList>
            <person name="Komaki H."/>
            <person name="Tamura T."/>
        </authorList>
    </citation>
    <scope>NUCLEOTIDE SEQUENCE [LARGE SCALE GENOMIC DNA]</scope>
    <source>
        <strain evidence="6 7">NBRC 13994</strain>
    </source>
</reference>
<comment type="caution">
    <text evidence="6">The sequence shown here is derived from an EMBL/GenBank/DDBJ whole genome shotgun (WGS) entry which is preliminary data.</text>
</comment>
<evidence type="ECO:0000256" key="1">
    <source>
        <dbReference type="ARBA" id="ARBA00023015"/>
    </source>
</evidence>
<dbReference type="PROSITE" id="PS50977">
    <property type="entry name" value="HTH_TETR_2"/>
    <property type="match status" value="1"/>
</dbReference>
<dbReference type="Proteomes" id="UP000609879">
    <property type="component" value="Unassembled WGS sequence"/>
</dbReference>
<accession>A0ABQ3Y9E7</accession>
<dbReference type="PRINTS" id="PR00455">
    <property type="entry name" value="HTHTETR"/>
</dbReference>
<keyword evidence="1" id="KW-0805">Transcription regulation</keyword>
<dbReference type="PANTHER" id="PTHR30055:SF238">
    <property type="entry name" value="MYCOFACTOCIN BIOSYNTHESIS TRANSCRIPTIONAL REGULATOR MFTR-RELATED"/>
    <property type="match status" value="1"/>
</dbReference>
<feature type="domain" description="HTH tetR-type" evidence="5">
    <location>
        <begin position="9"/>
        <end position="69"/>
    </location>
</feature>
<dbReference type="InterPro" id="IPR009057">
    <property type="entry name" value="Homeodomain-like_sf"/>
</dbReference>
<protein>
    <submittedName>
        <fullName evidence="6">TetR family transcriptional regulator</fullName>
    </submittedName>
</protein>
<dbReference type="PANTHER" id="PTHR30055">
    <property type="entry name" value="HTH-TYPE TRANSCRIPTIONAL REGULATOR RUTR"/>
    <property type="match status" value="1"/>
</dbReference>
<organism evidence="6 7">
    <name type="scientific">Paractinoplanes deccanensis</name>
    <dbReference type="NCBI Taxonomy" id="113561"/>
    <lineage>
        <taxon>Bacteria</taxon>
        <taxon>Bacillati</taxon>
        <taxon>Actinomycetota</taxon>
        <taxon>Actinomycetes</taxon>
        <taxon>Micromonosporales</taxon>
        <taxon>Micromonosporaceae</taxon>
        <taxon>Paractinoplanes</taxon>
    </lineage>
</organism>
<sequence length="211" mass="22146">MGLRERKKQATRTALSWAAIRLIVERGYDGVLVEDIAAEAGVSARTFNNYFSSKAEAVASRHLDRCLQVASALRERPAAEPLWEAISQAVMAPFGPPPEVAAHPPRDAEAWVAGLRLMLAVPAIQAETLRASADAEAALAAAVAARTATDPESDLYPKLVAAIVMAATTAATKHLLSAGCHLTEMKPQLVTALQQIAAGLPEPPGTSGHGD</sequence>
<dbReference type="SUPFAM" id="SSF46689">
    <property type="entry name" value="Homeodomain-like"/>
    <property type="match status" value="1"/>
</dbReference>
<dbReference type="InterPro" id="IPR041347">
    <property type="entry name" value="MftR_C"/>
</dbReference>
<dbReference type="InterPro" id="IPR050109">
    <property type="entry name" value="HTH-type_TetR-like_transc_reg"/>
</dbReference>
<gene>
    <name evidence="6" type="ORF">Ade02nite_52690</name>
</gene>
<feature type="DNA-binding region" description="H-T-H motif" evidence="4">
    <location>
        <begin position="32"/>
        <end position="51"/>
    </location>
</feature>
<dbReference type="Gene3D" id="1.10.10.60">
    <property type="entry name" value="Homeodomain-like"/>
    <property type="match status" value="1"/>
</dbReference>
<dbReference type="InterPro" id="IPR001647">
    <property type="entry name" value="HTH_TetR"/>
</dbReference>
<evidence type="ECO:0000256" key="4">
    <source>
        <dbReference type="PROSITE-ProRule" id="PRU00335"/>
    </source>
</evidence>
<keyword evidence="7" id="KW-1185">Reference proteome</keyword>
<proteinExistence type="predicted"/>
<keyword evidence="2 4" id="KW-0238">DNA-binding</keyword>
<evidence type="ECO:0000256" key="3">
    <source>
        <dbReference type="ARBA" id="ARBA00023163"/>
    </source>
</evidence>
<evidence type="ECO:0000313" key="7">
    <source>
        <dbReference type="Proteomes" id="UP000609879"/>
    </source>
</evidence>
<name>A0ABQ3Y9E7_9ACTN</name>
<keyword evidence="3" id="KW-0804">Transcription</keyword>
<evidence type="ECO:0000313" key="6">
    <source>
        <dbReference type="EMBL" id="GID76628.1"/>
    </source>
</evidence>